<dbReference type="EMBL" id="AP024849">
    <property type="protein sequence ID" value="BCZ47538.1"/>
    <property type="molecule type" value="Genomic_DNA"/>
</dbReference>
<name>A0ABN6J1E7_9CLOT</name>
<dbReference type="Pfam" id="PF01564">
    <property type="entry name" value="Spermine_synth"/>
    <property type="match status" value="1"/>
</dbReference>
<proteinExistence type="predicted"/>
<keyword evidence="2" id="KW-1185">Reference proteome</keyword>
<protein>
    <recommendedName>
        <fullName evidence="3">Spermidine synthase</fullName>
    </recommendedName>
</protein>
<organism evidence="1 2">
    <name type="scientific">Clostridium gelidum</name>
    <dbReference type="NCBI Taxonomy" id="704125"/>
    <lineage>
        <taxon>Bacteria</taxon>
        <taxon>Bacillati</taxon>
        <taxon>Bacillota</taxon>
        <taxon>Clostridia</taxon>
        <taxon>Eubacteriales</taxon>
        <taxon>Clostridiaceae</taxon>
        <taxon>Clostridium</taxon>
    </lineage>
</organism>
<dbReference type="RefSeq" id="WP_224033871.1">
    <property type="nucleotide sequence ID" value="NZ_AP024849.1"/>
</dbReference>
<evidence type="ECO:0008006" key="3">
    <source>
        <dbReference type="Google" id="ProtNLM"/>
    </source>
</evidence>
<evidence type="ECO:0000313" key="2">
    <source>
        <dbReference type="Proteomes" id="UP000824633"/>
    </source>
</evidence>
<dbReference type="SUPFAM" id="SSF53335">
    <property type="entry name" value="S-adenosyl-L-methionine-dependent methyltransferases"/>
    <property type="match status" value="1"/>
</dbReference>
<dbReference type="InterPro" id="IPR029063">
    <property type="entry name" value="SAM-dependent_MTases_sf"/>
</dbReference>
<dbReference type="Gene3D" id="3.40.50.150">
    <property type="entry name" value="Vaccinia Virus protein VP39"/>
    <property type="match status" value="1"/>
</dbReference>
<accession>A0ABN6J1E7</accession>
<gene>
    <name evidence="1" type="ORF">psyc5s11_36050</name>
</gene>
<evidence type="ECO:0000313" key="1">
    <source>
        <dbReference type="EMBL" id="BCZ47538.1"/>
    </source>
</evidence>
<reference evidence="2" key="1">
    <citation type="submission" date="2021-07" db="EMBL/GenBank/DDBJ databases">
        <title>Complete genome sequencing of a Clostridium isolate.</title>
        <authorList>
            <person name="Ueki A."/>
            <person name="Tonouchi A."/>
        </authorList>
    </citation>
    <scope>NUCLEOTIDE SEQUENCE [LARGE SCALE GENOMIC DNA]</scope>
    <source>
        <strain evidence="2">C5S11</strain>
    </source>
</reference>
<dbReference type="Proteomes" id="UP000824633">
    <property type="component" value="Chromosome"/>
</dbReference>
<sequence>MIKFERNTELDIAMKNLILSMVDVNDYITSILDYTEKVLTPQKEKELIKILKKYHVPYDGLKYDLKILTENPYYKEIKLDSVYSETVRYEKATIKKRTLIPMNFHKPMGKYLFHQHPIGYFDTDIDLPVLKEGSNKVWMSPAISEIESMGDGIEKGHGKCMTMGLGIGVLPYLWLLKDEVESVTIVELNQDVIDLFEKYIRPQFKTDKKLEVIHGNAFDYYNEEFLNQFDYVYVDFWESTEDGLEFYTKLMEKKINFPHMDFWIEDSMLYDLKYIIAPYLYTVYEGKDIIDFISSIDVDSKKFAKKVNRYFKTRNDVIRTEDELLNLIHDKDVLREILGQ</sequence>